<dbReference type="Proteomes" id="UP001403094">
    <property type="component" value="Unassembled WGS sequence"/>
</dbReference>
<keyword evidence="3" id="KW-1185">Reference proteome</keyword>
<dbReference type="EMBL" id="BAAANQ010000008">
    <property type="protein sequence ID" value="GAA2059150.1"/>
    <property type="molecule type" value="Genomic_DNA"/>
</dbReference>
<feature type="region of interest" description="Disordered" evidence="1">
    <location>
        <begin position="43"/>
        <end position="87"/>
    </location>
</feature>
<feature type="compositionally biased region" description="Basic and acidic residues" evidence="1">
    <location>
        <begin position="78"/>
        <end position="87"/>
    </location>
</feature>
<comment type="caution">
    <text evidence="2">The sequence shown here is derived from an EMBL/GenBank/DDBJ whole genome shotgun (WGS) entry which is preliminary data.</text>
</comment>
<name>A0ABN2VCH4_9ACTN</name>
<sequence length="87" mass="9160">MSALGFEQHARVAVPREVALVLGRPSHLPLARRAREPMFSAAHSEGFAPGTGHTRPSGGPGDDFAPAGPRSHPWDGALRVRSEAGQT</sequence>
<evidence type="ECO:0000313" key="3">
    <source>
        <dbReference type="Proteomes" id="UP001403094"/>
    </source>
</evidence>
<gene>
    <name evidence="2" type="ORF">GCM10009757_40050</name>
</gene>
<protein>
    <submittedName>
        <fullName evidence="2">Uncharacterized protein</fullName>
    </submittedName>
</protein>
<proteinExistence type="predicted"/>
<accession>A0ABN2VCH4</accession>
<organism evidence="2 3">
    <name type="scientific">Streptomyces cheonanensis</name>
    <dbReference type="NCBI Taxonomy" id="312720"/>
    <lineage>
        <taxon>Bacteria</taxon>
        <taxon>Bacillati</taxon>
        <taxon>Actinomycetota</taxon>
        <taxon>Actinomycetes</taxon>
        <taxon>Kitasatosporales</taxon>
        <taxon>Streptomycetaceae</taxon>
        <taxon>Streptomyces</taxon>
    </lineage>
</organism>
<reference evidence="2 3" key="1">
    <citation type="journal article" date="2019" name="Int. J. Syst. Evol. Microbiol.">
        <title>The Global Catalogue of Microorganisms (GCM) 10K type strain sequencing project: providing services to taxonomists for standard genome sequencing and annotation.</title>
        <authorList>
            <consortium name="The Broad Institute Genomics Platform"/>
            <consortium name="The Broad Institute Genome Sequencing Center for Infectious Disease"/>
            <person name="Wu L."/>
            <person name="Ma J."/>
        </authorList>
    </citation>
    <scope>NUCLEOTIDE SEQUENCE [LARGE SCALE GENOMIC DNA]</scope>
    <source>
        <strain evidence="2 3">JCM 14549</strain>
    </source>
</reference>
<evidence type="ECO:0000256" key="1">
    <source>
        <dbReference type="SAM" id="MobiDB-lite"/>
    </source>
</evidence>
<evidence type="ECO:0000313" key="2">
    <source>
        <dbReference type="EMBL" id="GAA2059150.1"/>
    </source>
</evidence>